<dbReference type="HOGENOM" id="CLU_2514382_0_0_1"/>
<dbReference type="GeneID" id="13394406"/>
<dbReference type="Proteomes" id="UP000008062">
    <property type="component" value="Chromosome 8"/>
</dbReference>
<proteinExistence type="predicted"/>
<evidence type="ECO:0000313" key="2">
    <source>
        <dbReference type="Proteomes" id="UP000008062"/>
    </source>
</evidence>
<dbReference type="AlphaFoldDB" id="F9XIP5"/>
<name>F9XIP5_ZYMTI</name>
<dbReference type="InParanoid" id="F9XIP5"/>
<organism evidence="1 2">
    <name type="scientific">Zymoseptoria tritici (strain CBS 115943 / IPO323)</name>
    <name type="common">Speckled leaf blotch fungus</name>
    <name type="synonym">Septoria tritici</name>
    <dbReference type="NCBI Taxonomy" id="336722"/>
    <lineage>
        <taxon>Eukaryota</taxon>
        <taxon>Fungi</taxon>
        <taxon>Dikarya</taxon>
        <taxon>Ascomycota</taxon>
        <taxon>Pezizomycotina</taxon>
        <taxon>Dothideomycetes</taxon>
        <taxon>Dothideomycetidae</taxon>
        <taxon>Mycosphaerellales</taxon>
        <taxon>Mycosphaerellaceae</taxon>
        <taxon>Zymoseptoria</taxon>
    </lineage>
</organism>
<gene>
    <name evidence="1" type="ORF">MYCGRDRAFT_105575</name>
</gene>
<evidence type="ECO:0000313" key="1">
    <source>
        <dbReference type="EMBL" id="EGP85252.1"/>
    </source>
</evidence>
<reference evidence="1 2" key="1">
    <citation type="journal article" date="2011" name="PLoS Genet.">
        <title>Finished genome of the fungal wheat pathogen Mycosphaerella graminicola reveals dispensome structure, chromosome plasticity, and stealth pathogenesis.</title>
        <authorList>
            <person name="Goodwin S.B."/>
            <person name="Ben M'barek S."/>
            <person name="Dhillon B."/>
            <person name="Wittenberg A.H.J."/>
            <person name="Crane C.F."/>
            <person name="Hane J.K."/>
            <person name="Foster A.J."/>
            <person name="Van der Lee T.A.J."/>
            <person name="Grimwood J."/>
            <person name="Aerts A."/>
            <person name="Antoniw J."/>
            <person name="Bailey A."/>
            <person name="Bluhm B."/>
            <person name="Bowler J."/>
            <person name="Bristow J."/>
            <person name="van der Burgt A."/>
            <person name="Canto-Canche B."/>
            <person name="Churchill A.C.L."/>
            <person name="Conde-Ferraez L."/>
            <person name="Cools H.J."/>
            <person name="Coutinho P.M."/>
            <person name="Csukai M."/>
            <person name="Dehal P."/>
            <person name="De Wit P."/>
            <person name="Donzelli B."/>
            <person name="van de Geest H.C."/>
            <person name="van Ham R.C.H.J."/>
            <person name="Hammond-Kosack K.E."/>
            <person name="Henrissat B."/>
            <person name="Kilian A."/>
            <person name="Kobayashi A.K."/>
            <person name="Koopmann E."/>
            <person name="Kourmpetis Y."/>
            <person name="Kuzniar A."/>
            <person name="Lindquist E."/>
            <person name="Lombard V."/>
            <person name="Maliepaard C."/>
            <person name="Martins N."/>
            <person name="Mehrabi R."/>
            <person name="Nap J.P.H."/>
            <person name="Ponomarenko A."/>
            <person name="Rudd J.J."/>
            <person name="Salamov A."/>
            <person name="Schmutz J."/>
            <person name="Schouten H.J."/>
            <person name="Shapiro H."/>
            <person name="Stergiopoulos I."/>
            <person name="Torriani S.F.F."/>
            <person name="Tu H."/>
            <person name="de Vries R.P."/>
            <person name="Waalwijk C."/>
            <person name="Ware S.B."/>
            <person name="Wiebenga A."/>
            <person name="Zwiers L.-H."/>
            <person name="Oliver R.P."/>
            <person name="Grigoriev I.V."/>
            <person name="Kema G.H.J."/>
        </authorList>
    </citation>
    <scope>NUCLEOTIDE SEQUENCE [LARGE SCALE GENOMIC DNA]</scope>
    <source>
        <strain evidence="2">CBS 115943 / IPO323</strain>
    </source>
</reference>
<dbReference type="EMBL" id="CM001203">
    <property type="protein sequence ID" value="EGP85252.1"/>
    <property type="molecule type" value="Genomic_DNA"/>
</dbReference>
<sequence>MGDPILEIRLRQDNAVEEEHHLQALVVDIAMNAAMSAARTITAADVRRHGVHLAESLKCRQADRMTVTIAAITMVGEVRMYDPTE</sequence>
<accession>F9XIP5</accession>
<dbReference type="RefSeq" id="XP_003850276.1">
    <property type="nucleotide sequence ID" value="XM_003850228.1"/>
</dbReference>
<protein>
    <submittedName>
        <fullName evidence="1">Uncharacterized protein</fullName>
    </submittedName>
</protein>
<dbReference type="KEGG" id="ztr:MYCGRDRAFT_105575"/>
<keyword evidence="2" id="KW-1185">Reference proteome</keyword>